<dbReference type="InterPro" id="IPR001223">
    <property type="entry name" value="Glyco_hydro18_cat"/>
</dbReference>
<evidence type="ECO:0000256" key="3">
    <source>
        <dbReference type="RuleBase" id="RU000489"/>
    </source>
</evidence>
<organism evidence="5">
    <name type="scientific">Medioppia subpectinata</name>
    <dbReference type="NCBI Taxonomy" id="1979941"/>
    <lineage>
        <taxon>Eukaryota</taxon>
        <taxon>Metazoa</taxon>
        <taxon>Ecdysozoa</taxon>
        <taxon>Arthropoda</taxon>
        <taxon>Chelicerata</taxon>
        <taxon>Arachnida</taxon>
        <taxon>Acari</taxon>
        <taxon>Acariformes</taxon>
        <taxon>Sarcoptiformes</taxon>
        <taxon>Oribatida</taxon>
        <taxon>Brachypylina</taxon>
        <taxon>Oppioidea</taxon>
        <taxon>Oppiidae</taxon>
        <taxon>Medioppia</taxon>
    </lineage>
</organism>
<dbReference type="InterPro" id="IPR001579">
    <property type="entry name" value="Glyco_hydro_18_chit_AS"/>
</dbReference>
<sequence>MRFMAVIYGGAQVAAKPRIVCYWANWVNMAPEEIDATLCTHIHYAFHVMDPQNNVIKDSKGWPQPEIYNKLLALKHKNPALQVVVSVGGWGQPNEPYSKLVNTPALRKQWIANTIAYIQKYKFDGLDIDWEYPVCWTGNCTAGPASDRVNYGVFVKEIREAFNKLTPRLTISAAVVAGADIADKAYDYKAIGEALDYVNVMTYDLAHVTDGHTGHHSKFSVCVADVEDYVSKGVPKDKVLMGQPFYGHTYHLADRNKHGVGAPITGDGHVDGNYKSVCKLVKSQGWTKEQSDAGHDPIAYKDLEWVGYDDPYAAYDKSKWVRDNGYGGIIIWEISQDDYRKECCSLANPLLHALNYGLFGTGPEPDTYAVVAVVLCSVPYLTTGEKLRVICYWANSLPDGMKPEQIDPTLCTHLHYAFHQIDDKNNVIIDEKGSAQPDTYTRLLALKKINPDMKLIVSVGGWARPDIKWSRLVNSAELRREFIRNTIPYLQKYKFDGLDLDWEYPVCWTGNCTAGPKSDKVNFGLFVKEIRAAFEKLTPRLTISAAVVAGTDIADISYDYKVLGEALDYVNIMTYDLAPVTWKHTAHHSPYALCIQNVNEWVDRGVPKAKCQLGVPFHARTFTLVNEAVHGNNAPTTGNGKKDYEAYRNVCNLVKKDGWTKEHINGTHNPYTYKGDEWIGYDDPYAAYDKSKWVKDNGFGGIIIWEVGLDDYTKQCCTVANPMLQAINHGLYGTGQAPDTYGCEQK</sequence>
<dbReference type="GO" id="GO:0006032">
    <property type="term" value="P:chitin catabolic process"/>
    <property type="evidence" value="ECO:0007669"/>
    <property type="project" value="TreeGrafter"/>
</dbReference>
<dbReference type="InterPro" id="IPR011583">
    <property type="entry name" value="Chitinase_II/V-like_cat"/>
</dbReference>
<dbReference type="PROSITE" id="PS01095">
    <property type="entry name" value="GH18_1"/>
    <property type="match status" value="2"/>
</dbReference>
<dbReference type="Proteomes" id="UP000759131">
    <property type="component" value="Unassembled WGS sequence"/>
</dbReference>
<accession>A0A7R9PVX5</accession>
<dbReference type="PANTHER" id="PTHR11177:SF317">
    <property type="entry name" value="CHITINASE 12-RELATED"/>
    <property type="match status" value="1"/>
</dbReference>
<reference evidence="5" key="1">
    <citation type="submission" date="2020-11" db="EMBL/GenBank/DDBJ databases">
        <authorList>
            <person name="Tran Van P."/>
        </authorList>
    </citation>
    <scope>NUCLEOTIDE SEQUENCE</scope>
</reference>
<dbReference type="SUPFAM" id="SSF51445">
    <property type="entry name" value="(Trans)glycosidases"/>
    <property type="match status" value="2"/>
</dbReference>
<gene>
    <name evidence="5" type="ORF">OSB1V03_LOCUS2759</name>
</gene>
<keyword evidence="2 3" id="KW-0326">Glycosidase</keyword>
<dbReference type="EMBL" id="OC855588">
    <property type="protein sequence ID" value="CAD7622294.1"/>
    <property type="molecule type" value="Genomic_DNA"/>
</dbReference>
<dbReference type="PANTHER" id="PTHR11177">
    <property type="entry name" value="CHITINASE"/>
    <property type="match status" value="1"/>
</dbReference>
<dbReference type="GO" id="GO:0004568">
    <property type="term" value="F:chitinase activity"/>
    <property type="evidence" value="ECO:0007669"/>
    <property type="project" value="TreeGrafter"/>
</dbReference>
<evidence type="ECO:0000256" key="1">
    <source>
        <dbReference type="ARBA" id="ARBA00022801"/>
    </source>
</evidence>
<dbReference type="InterPro" id="IPR017853">
    <property type="entry name" value="GH"/>
</dbReference>
<dbReference type="SUPFAM" id="SSF54556">
    <property type="entry name" value="Chitinase insertion domain"/>
    <property type="match status" value="2"/>
</dbReference>
<dbReference type="SMART" id="SM00636">
    <property type="entry name" value="Glyco_18"/>
    <property type="match status" value="2"/>
</dbReference>
<name>A0A7R9PVX5_9ACAR</name>
<dbReference type="PROSITE" id="PS51910">
    <property type="entry name" value="GH18_2"/>
    <property type="match status" value="2"/>
</dbReference>
<evidence type="ECO:0000259" key="4">
    <source>
        <dbReference type="PROSITE" id="PS51910"/>
    </source>
</evidence>
<dbReference type="GO" id="GO:0008061">
    <property type="term" value="F:chitin binding"/>
    <property type="evidence" value="ECO:0007669"/>
    <property type="project" value="InterPro"/>
</dbReference>
<evidence type="ECO:0000313" key="5">
    <source>
        <dbReference type="EMBL" id="CAD7622294.1"/>
    </source>
</evidence>
<dbReference type="Gene3D" id="3.20.20.80">
    <property type="entry name" value="Glycosidases"/>
    <property type="match status" value="2"/>
</dbReference>
<feature type="domain" description="GH18" evidence="4">
    <location>
        <begin position="17"/>
        <end position="361"/>
    </location>
</feature>
<evidence type="ECO:0000313" key="6">
    <source>
        <dbReference type="Proteomes" id="UP000759131"/>
    </source>
</evidence>
<keyword evidence="6" id="KW-1185">Reference proteome</keyword>
<dbReference type="Pfam" id="PF00704">
    <property type="entry name" value="Glyco_hydro_18"/>
    <property type="match status" value="2"/>
</dbReference>
<dbReference type="OrthoDB" id="73875at2759"/>
<proteinExistence type="predicted"/>
<dbReference type="InterPro" id="IPR029070">
    <property type="entry name" value="Chitinase_insertion_sf"/>
</dbReference>
<dbReference type="GO" id="GO:0005576">
    <property type="term" value="C:extracellular region"/>
    <property type="evidence" value="ECO:0007669"/>
    <property type="project" value="TreeGrafter"/>
</dbReference>
<evidence type="ECO:0000256" key="2">
    <source>
        <dbReference type="ARBA" id="ARBA00023295"/>
    </source>
</evidence>
<dbReference type="GO" id="GO:0005975">
    <property type="term" value="P:carbohydrate metabolic process"/>
    <property type="evidence" value="ECO:0007669"/>
    <property type="project" value="InterPro"/>
</dbReference>
<feature type="domain" description="GH18" evidence="4">
    <location>
        <begin position="387"/>
        <end position="734"/>
    </location>
</feature>
<protein>
    <recommendedName>
        <fullName evidence="4">GH18 domain-containing protein</fullName>
    </recommendedName>
</protein>
<dbReference type="EMBL" id="CAJPIZ010001013">
    <property type="protein sequence ID" value="CAG2102724.1"/>
    <property type="molecule type" value="Genomic_DNA"/>
</dbReference>
<dbReference type="InterPro" id="IPR050314">
    <property type="entry name" value="Glycosyl_Hydrlase_18"/>
</dbReference>
<dbReference type="Gene3D" id="3.10.50.10">
    <property type="match status" value="2"/>
</dbReference>
<keyword evidence="1 3" id="KW-0378">Hydrolase</keyword>
<dbReference type="AlphaFoldDB" id="A0A7R9PVX5"/>